<gene>
    <name evidence="1" type="ORF">A2161_13965</name>
</gene>
<evidence type="ECO:0000313" key="1">
    <source>
        <dbReference type="EMBL" id="OGL45973.1"/>
    </source>
</evidence>
<protein>
    <submittedName>
        <fullName evidence="1">Uncharacterized protein</fullName>
    </submittedName>
</protein>
<dbReference type="AlphaFoldDB" id="A0A1F7RWQ9"/>
<organism evidence="1 2">
    <name type="scientific">Candidatus Schekmanbacteria bacterium RBG_13_48_7</name>
    <dbReference type="NCBI Taxonomy" id="1817878"/>
    <lineage>
        <taxon>Bacteria</taxon>
        <taxon>Candidatus Schekmaniibacteriota</taxon>
    </lineage>
</organism>
<evidence type="ECO:0000313" key="2">
    <source>
        <dbReference type="Proteomes" id="UP000179266"/>
    </source>
</evidence>
<proteinExistence type="predicted"/>
<comment type="caution">
    <text evidence="1">The sequence shown here is derived from an EMBL/GenBank/DDBJ whole genome shotgun (WGS) entry which is preliminary data.</text>
</comment>
<dbReference type="EMBL" id="MGDD01000153">
    <property type="protein sequence ID" value="OGL45973.1"/>
    <property type="molecule type" value="Genomic_DNA"/>
</dbReference>
<sequence length="80" mass="9565">MTHSFHPLFSQEFDIIQYRRCWGRDSIIFCDEQKRFVTIPVEWTDAFSEQDPFLVFSSGRSVFRAEDLIRLVELIRGFNS</sequence>
<accession>A0A1F7RWQ9</accession>
<reference evidence="1 2" key="1">
    <citation type="journal article" date="2016" name="Nat. Commun.">
        <title>Thousands of microbial genomes shed light on interconnected biogeochemical processes in an aquifer system.</title>
        <authorList>
            <person name="Anantharaman K."/>
            <person name="Brown C.T."/>
            <person name="Hug L.A."/>
            <person name="Sharon I."/>
            <person name="Castelle C.J."/>
            <person name="Probst A.J."/>
            <person name="Thomas B.C."/>
            <person name="Singh A."/>
            <person name="Wilkins M.J."/>
            <person name="Karaoz U."/>
            <person name="Brodie E.L."/>
            <person name="Williams K.H."/>
            <person name="Hubbard S.S."/>
            <person name="Banfield J.F."/>
        </authorList>
    </citation>
    <scope>NUCLEOTIDE SEQUENCE [LARGE SCALE GENOMIC DNA]</scope>
</reference>
<dbReference type="Proteomes" id="UP000179266">
    <property type="component" value="Unassembled WGS sequence"/>
</dbReference>
<dbReference type="InterPro" id="IPR035315">
    <property type="entry name" value="DUF5372"/>
</dbReference>
<dbReference type="Pfam" id="PF17342">
    <property type="entry name" value="DUF5372"/>
    <property type="match status" value="1"/>
</dbReference>
<name>A0A1F7RWQ9_9BACT</name>